<reference evidence="1 2" key="1">
    <citation type="submission" date="2018-03" db="EMBL/GenBank/DDBJ databases">
        <title>Draft genome of Deinococcus sp. OD32.</title>
        <authorList>
            <person name="Wang X.-P."/>
            <person name="Du Z.-J."/>
        </authorList>
    </citation>
    <scope>NUCLEOTIDE SEQUENCE [LARGE SCALE GENOMIC DNA]</scope>
    <source>
        <strain evidence="1 2">OD32</strain>
    </source>
</reference>
<sequence>MAGLWWLGRPGEEGRVLRGVGYEAEEEEVCLGGPGRLVFSGEPEQADLVALQGAVSANAARVGAALSGWRTVSLPGAIEAQEADWTRDGQRHVVRLVGPTPLDDDATACLFLMN</sequence>
<evidence type="ECO:0000313" key="1">
    <source>
        <dbReference type="EMBL" id="PTA67608.1"/>
    </source>
</evidence>
<gene>
    <name evidence="1" type="ORF">C8263_12320</name>
</gene>
<dbReference type="EMBL" id="PYSV01000011">
    <property type="protein sequence ID" value="PTA67608.1"/>
    <property type="molecule type" value="Genomic_DNA"/>
</dbReference>
<organism evidence="1 2">
    <name type="scientific">Deinococcus arcticus</name>
    <dbReference type="NCBI Taxonomy" id="2136176"/>
    <lineage>
        <taxon>Bacteria</taxon>
        <taxon>Thermotogati</taxon>
        <taxon>Deinococcota</taxon>
        <taxon>Deinococci</taxon>
        <taxon>Deinococcales</taxon>
        <taxon>Deinococcaceae</taxon>
        <taxon>Deinococcus</taxon>
    </lineage>
</organism>
<evidence type="ECO:0000313" key="2">
    <source>
        <dbReference type="Proteomes" id="UP000240317"/>
    </source>
</evidence>
<dbReference type="Proteomes" id="UP000240317">
    <property type="component" value="Unassembled WGS sequence"/>
</dbReference>
<accession>A0A2T3W6T4</accession>
<protein>
    <submittedName>
        <fullName evidence="1">Uncharacterized protein</fullName>
    </submittedName>
</protein>
<name>A0A2T3W6T4_9DEIO</name>
<dbReference type="AlphaFoldDB" id="A0A2T3W6T4"/>
<keyword evidence="2" id="KW-1185">Reference proteome</keyword>
<comment type="caution">
    <text evidence="1">The sequence shown here is derived from an EMBL/GenBank/DDBJ whole genome shotgun (WGS) entry which is preliminary data.</text>
</comment>
<proteinExistence type="predicted"/>